<feature type="transmembrane region" description="Helical" evidence="1">
    <location>
        <begin position="6"/>
        <end position="36"/>
    </location>
</feature>
<proteinExistence type="predicted"/>
<evidence type="ECO:0000313" key="3">
    <source>
        <dbReference type="Proteomes" id="UP000198862"/>
    </source>
</evidence>
<evidence type="ECO:0000256" key="1">
    <source>
        <dbReference type="SAM" id="Phobius"/>
    </source>
</evidence>
<protein>
    <submittedName>
        <fullName evidence="2">Uncharacterized protein</fullName>
    </submittedName>
</protein>
<dbReference type="OrthoDB" id="8240425at2"/>
<keyword evidence="1" id="KW-1133">Transmembrane helix</keyword>
<dbReference type="RefSeq" id="WP_091982570.1">
    <property type="nucleotide sequence ID" value="NZ_FOLO01000009.1"/>
</dbReference>
<dbReference type="EMBL" id="FOLO01000009">
    <property type="protein sequence ID" value="SFC42116.1"/>
    <property type="molecule type" value="Genomic_DNA"/>
</dbReference>
<dbReference type="AlphaFoldDB" id="A0A1I1J0X0"/>
<keyword evidence="1" id="KW-0472">Membrane</keyword>
<name>A0A1I1J0X0_9GAMM</name>
<dbReference type="Proteomes" id="UP000198862">
    <property type="component" value="Unassembled WGS sequence"/>
</dbReference>
<sequence>MKLLLFFMVVLFLGVGFILGDFFGLVISTIFSFSLYKYYLMISKWKNLPTLDDYLYENKSNQLKKGITCIKCSSNSIKNWGINSVNDTKRSHICNHCGTILYRSGN</sequence>
<organism evidence="2 3">
    <name type="scientific">Pseudoalteromonas denitrificans DSM 6059</name>
    <dbReference type="NCBI Taxonomy" id="1123010"/>
    <lineage>
        <taxon>Bacteria</taxon>
        <taxon>Pseudomonadati</taxon>
        <taxon>Pseudomonadota</taxon>
        <taxon>Gammaproteobacteria</taxon>
        <taxon>Alteromonadales</taxon>
        <taxon>Pseudoalteromonadaceae</taxon>
        <taxon>Pseudoalteromonas</taxon>
    </lineage>
</organism>
<reference evidence="2 3" key="1">
    <citation type="submission" date="2016-10" db="EMBL/GenBank/DDBJ databases">
        <authorList>
            <person name="de Groot N.N."/>
        </authorList>
    </citation>
    <scope>NUCLEOTIDE SEQUENCE [LARGE SCALE GENOMIC DNA]</scope>
    <source>
        <strain evidence="2 3">DSM 6059</strain>
    </source>
</reference>
<evidence type="ECO:0000313" key="2">
    <source>
        <dbReference type="EMBL" id="SFC42116.1"/>
    </source>
</evidence>
<gene>
    <name evidence="2" type="ORF">SAMN02745724_01611</name>
</gene>
<accession>A0A1I1J0X0</accession>
<keyword evidence="3" id="KW-1185">Reference proteome</keyword>
<keyword evidence="1" id="KW-0812">Transmembrane</keyword>